<sequence>MMGTQKVGETSCSLEDPNKTNDPKKKNIRQRDVLAAMLVGYIVGIMLMMMIHFILQKKCANCTSGSTTSSLGNGLQDSCFEGWIILAGEKTCFFDSYFDVNWTVVEPEAGTNEVDKYFQNIRQIQDINDDIFVGTVFNNDRGFYQWIGGSGSNNGALPTASNTVASPNATNICVSDLQEAPIEWGLNLLGAESNDTCFIS</sequence>
<keyword evidence="2" id="KW-0812">Transmembrane</keyword>
<evidence type="ECO:0000313" key="3">
    <source>
        <dbReference type="EMBL" id="CAC5361447.1"/>
    </source>
</evidence>
<proteinExistence type="predicted"/>
<keyword evidence="2" id="KW-1133">Transmembrane helix</keyword>
<accession>A0A6J8A3V2</accession>
<organism evidence="3 4">
    <name type="scientific">Mytilus coruscus</name>
    <name type="common">Sea mussel</name>
    <dbReference type="NCBI Taxonomy" id="42192"/>
    <lineage>
        <taxon>Eukaryota</taxon>
        <taxon>Metazoa</taxon>
        <taxon>Spiralia</taxon>
        <taxon>Lophotrochozoa</taxon>
        <taxon>Mollusca</taxon>
        <taxon>Bivalvia</taxon>
        <taxon>Autobranchia</taxon>
        <taxon>Pteriomorphia</taxon>
        <taxon>Mytilida</taxon>
        <taxon>Mytiloidea</taxon>
        <taxon>Mytilidae</taxon>
        <taxon>Mytilinae</taxon>
        <taxon>Mytilus</taxon>
    </lineage>
</organism>
<feature type="transmembrane region" description="Helical" evidence="2">
    <location>
        <begin position="33"/>
        <end position="55"/>
    </location>
</feature>
<evidence type="ECO:0000256" key="2">
    <source>
        <dbReference type="SAM" id="Phobius"/>
    </source>
</evidence>
<keyword evidence="4" id="KW-1185">Reference proteome</keyword>
<dbReference type="AlphaFoldDB" id="A0A6J8A3V2"/>
<evidence type="ECO:0000256" key="1">
    <source>
        <dbReference type="SAM" id="MobiDB-lite"/>
    </source>
</evidence>
<dbReference type="EMBL" id="CACVKT020000597">
    <property type="protein sequence ID" value="CAC5361447.1"/>
    <property type="molecule type" value="Genomic_DNA"/>
</dbReference>
<feature type="region of interest" description="Disordered" evidence="1">
    <location>
        <begin position="1"/>
        <end position="26"/>
    </location>
</feature>
<gene>
    <name evidence="3" type="ORF">MCOR_3589</name>
</gene>
<reference evidence="3 4" key="1">
    <citation type="submission" date="2020-06" db="EMBL/GenBank/DDBJ databases">
        <authorList>
            <person name="Li R."/>
            <person name="Bekaert M."/>
        </authorList>
    </citation>
    <scope>NUCLEOTIDE SEQUENCE [LARGE SCALE GENOMIC DNA]</scope>
    <source>
        <strain evidence="4">wild</strain>
    </source>
</reference>
<dbReference type="OrthoDB" id="6042685at2759"/>
<name>A0A6J8A3V2_MYTCO</name>
<dbReference type="Proteomes" id="UP000507470">
    <property type="component" value="Unassembled WGS sequence"/>
</dbReference>
<protein>
    <submittedName>
        <fullName evidence="3">Uncharacterized protein</fullName>
    </submittedName>
</protein>
<keyword evidence="2" id="KW-0472">Membrane</keyword>
<feature type="compositionally biased region" description="Basic and acidic residues" evidence="1">
    <location>
        <begin position="16"/>
        <end position="26"/>
    </location>
</feature>
<evidence type="ECO:0000313" key="4">
    <source>
        <dbReference type="Proteomes" id="UP000507470"/>
    </source>
</evidence>